<organism evidence="1 2">
    <name type="scientific">Neobacillus paridis</name>
    <dbReference type="NCBI Taxonomy" id="2803862"/>
    <lineage>
        <taxon>Bacteria</taxon>
        <taxon>Bacillati</taxon>
        <taxon>Bacillota</taxon>
        <taxon>Bacilli</taxon>
        <taxon>Bacillales</taxon>
        <taxon>Bacillaceae</taxon>
        <taxon>Neobacillus</taxon>
    </lineage>
</organism>
<protein>
    <recommendedName>
        <fullName evidence="3">SAM-dependent methyltransferase</fullName>
    </recommendedName>
</protein>
<dbReference type="RefSeq" id="WP_202652059.1">
    <property type="nucleotide sequence ID" value="NZ_JAESWB010000025.1"/>
</dbReference>
<evidence type="ECO:0000313" key="1">
    <source>
        <dbReference type="EMBL" id="MBL4951084.1"/>
    </source>
</evidence>
<comment type="caution">
    <text evidence="1">The sequence shown here is derived from an EMBL/GenBank/DDBJ whole genome shotgun (WGS) entry which is preliminary data.</text>
</comment>
<keyword evidence="2" id="KW-1185">Reference proteome</keyword>
<accession>A0ABS1TID8</accession>
<dbReference type="EMBL" id="JAESWB010000025">
    <property type="protein sequence ID" value="MBL4951084.1"/>
    <property type="molecule type" value="Genomic_DNA"/>
</dbReference>
<dbReference type="SUPFAM" id="SSF53335">
    <property type="entry name" value="S-adenosyl-L-methionine-dependent methyltransferases"/>
    <property type="match status" value="1"/>
</dbReference>
<evidence type="ECO:0008006" key="3">
    <source>
        <dbReference type="Google" id="ProtNLM"/>
    </source>
</evidence>
<sequence>MSSTARGYDRHASDYYITPIDKILEFLNEFNKKERVFHNQSIMILDPSAGGDSNYPMSYPTALEQIGIHKDCIKTMDIREDSLAEIKGDYLNTTLDYKPNVILTNPPFLFAREFIEKALNDVSNNGFVIMLQRLNFFGGKKRKDLWEKHMPKYTFVHSKRISFTPDGKTDSIEYAHYVWQKGHYPEFTQLKVI</sequence>
<gene>
    <name evidence="1" type="ORF">JK635_02365</name>
</gene>
<name>A0ABS1TID8_9BACI</name>
<reference evidence="1 2" key="1">
    <citation type="submission" date="2021-01" db="EMBL/GenBank/DDBJ databases">
        <title>Genome public.</title>
        <authorList>
            <person name="Liu C."/>
            <person name="Sun Q."/>
        </authorList>
    </citation>
    <scope>NUCLEOTIDE SEQUENCE [LARGE SCALE GENOMIC DNA]</scope>
    <source>
        <strain evidence="1 2">YIM B02564</strain>
    </source>
</reference>
<evidence type="ECO:0000313" key="2">
    <source>
        <dbReference type="Proteomes" id="UP000623967"/>
    </source>
</evidence>
<dbReference type="Proteomes" id="UP000623967">
    <property type="component" value="Unassembled WGS sequence"/>
</dbReference>
<dbReference type="InterPro" id="IPR029063">
    <property type="entry name" value="SAM-dependent_MTases_sf"/>
</dbReference>
<proteinExistence type="predicted"/>